<dbReference type="EMBL" id="CP038151">
    <property type="protein sequence ID" value="QBR03277.1"/>
    <property type="molecule type" value="Genomic_DNA"/>
</dbReference>
<dbReference type="Proteomes" id="UP000295727">
    <property type="component" value="Chromosome 4"/>
</dbReference>
<dbReference type="OrthoDB" id="6992469at2"/>
<evidence type="ECO:0000313" key="2">
    <source>
        <dbReference type="Proteomes" id="UP000295727"/>
    </source>
</evidence>
<proteinExistence type="predicted"/>
<evidence type="ECO:0000313" key="1">
    <source>
        <dbReference type="EMBL" id="QBR03277.1"/>
    </source>
</evidence>
<dbReference type="KEGG" id="ppai:E1956_39715"/>
<dbReference type="AlphaFoldDB" id="A0A4P7D757"/>
<sequence>MSGRAGLVQKGMRQCASGPLSFGNGSSRTQHPIELLSEDWLEYGD</sequence>
<reference evidence="1 2" key="1">
    <citation type="submission" date="2019-03" db="EMBL/GenBank/DDBJ databases">
        <title>Paraburkholderia sp. 7MH5, isolated from subtropical forest soil.</title>
        <authorList>
            <person name="Gao Z.-H."/>
            <person name="Qiu L.-H."/>
        </authorList>
    </citation>
    <scope>NUCLEOTIDE SEQUENCE [LARGE SCALE GENOMIC DNA]</scope>
    <source>
        <strain evidence="1 2">7MH5</strain>
    </source>
</reference>
<accession>A0A4P7D757</accession>
<dbReference type="InterPro" id="IPR021430">
    <property type="entry name" value="DUF3079"/>
</dbReference>
<dbReference type="RefSeq" id="WP_134758774.1">
    <property type="nucleotide sequence ID" value="NZ_CP038151.1"/>
</dbReference>
<protein>
    <submittedName>
        <fullName evidence="1">DUF3079 domain-containing protein</fullName>
    </submittedName>
</protein>
<gene>
    <name evidence="1" type="ORF">E1956_39715</name>
</gene>
<keyword evidence="2" id="KW-1185">Reference proteome</keyword>
<name>A0A4P7D757_9BURK</name>
<dbReference type="Pfam" id="PF11278">
    <property type="entry name" value="DUF3079"/>
    <property type="match status" value="1"/>
</dbReference>
<organism evidence="1 2">
    <name type="scientific">Paraburkholderia pallida</name>
    <dbReference type="NCBI Taxonomy" id="2547399"/>
    <lineage>
        <taxon>Bacteria</taxon>
        <taxon>Pseudomonadati</taxon>
        <taxon>Pseudomonadota</taxon>
        <taxon>Betaproteobacteria</taxon>
        <taxon>Burkholderiales</taxon>
        <taxon>Burkholderiaceae</taxon>
        <taxon>Paraburkholderia</taxon>
    </lineage>
</organism>